<evidence type="ECO:0000313" key="11">
    <source>
        <dbReference type="Proteomes" id="UP000001901"/>
    </source>
</evidence>
<dbReference type="PANTHER" id="PTHR11101">
    <property type="entry name" value="PHOSPHATE TRANSPORTER"/>
    <property type="match status" value="1"/>
</dbReference>
<dbReference type="PANTHER" id="PTHR11101:SF80">
    <property type="entry name" value="PHOSPHATE TRANSPORTER"/>
    <property type="match status" value="1"/>
</dbReference>
<organism evidence="10 11">
    <name type="scientific">Archaeoglobus profundus (strain DSM 5631 / JCM 9629 / NBRC 100127 / Av18)</name>
    <dbReference type="NCBI Taxonomy" id="572546"/>
    <lineage>
        <taxon>Archaea</taxon>
        <taxon>Methanobacteriati</taxon>
        <taxon>Methanobacteriota</taxon>
        <taxon>Archaeoglobi</taxon>
        <taxon>Archaeoglobales</taxon>
        <taxon>Archaeoglobaceae</taxon>
        <taxon>Archaeoglobus</taxon>
    </lineage>
</organism>
<feature type="transmembrane region" description="Helical" evidence="9">
    <location>
        <begin position="37"/>
        <end position="55"/>
    </location>
</feature>
<dbReference type="GO" id="GO:0005315">
    <property type="term" value="F:phosphate transmembrane transporter activity"/>
    <property type="evidence" value="ECO:0007669"/>
    <property type="project" value="InterPro"/>
</dbReference>
<accession>D2RDX9</accession>
<dbReference type="TCDB" id="2.A.20.3.4">
    <property type="family name" value="the inorganic phosphate transporter (pit) family"/>
</dbReference>
<comment type="similarity">
    <text evidence="3">Belongs to the inorganic phosphate transporter (PiT) (TC 2.A.20) family.</text>
</comment>
<evidence type="ECO:0000313" key="10">
    <source>
        <dbReference type="EMBL" id="ADB58323.1"/>
    </source>
</evidence>
<dbReference type="STRING" id="572546.Arcpr_1271"/>
<evidence type="ECO:0000256" key="8">
    <source>
        <dbReference type="ARBA" id="ARBA00023136"/>
    </source>
</evidence>
<dbReference type="PaxDb" id="572546-Arcpr_1271"/>
<evidence type="ECO:0000256" key="6">
    <source>
        <dbReference type="ARBA" id="ARBA00022692"/>
    </source>
</evidence>
<dbReference type="AlphaFoldDB" id="D2RDX9"/>
<feature type="transmembrane region" description="Helical" evidence="9">
    <location>
        <begin position="156"/>
        <end position="178"/>
    </location>
</feature>
<evidence type="ECO:0000256" key="4">
    <source>
        <dbReference type="ARBA" id="ARBA00022448"/>
    </source>
</evidence>
<reference evidence="10 11" key="1">
    <citation type="journal article" date="2010" name="Stand. Genomic Sci.">
        <title>Complete genome sequence of Archaeoglobus profundus type strain (AV18).</title>
        <authorList>
            <person name="von Jan M."/>
            <person name="Lapidus A."/>
            <person name="Del Rio T.G."/>
            <person name="Copeland A."/>
            <person name="Tice H."/>
            <person name="Cheng J.F."/>
            <person name="Lucas S."/>
            <person name="Chen F."/>
            <person name="Nolan M."/>
            <person name="Goodwin L."/>
            <person name="Han C."/>
            <person name="Pitluck S."/>
            <person name="Liolios K."/>
            <person name="Ivanova N."/>
            <person name="Mavromatis K."/>
            <person name="Ovchinnikova G."/>
            <person name="Chertkov O."/>
            <person name="Pati A."/>
            <person name="Chen A."/>
            <person name="Palaniappan K."/>
            <person name="Land M."/>
            <person name="Hauser L."/>
            <person name="Chang Y.J."/>
            <person name="Jeffries C.D."/>
            <person name="Saunders E."/>
            <person name="Brettin T."/>
            <person name="Detter J.C."/>
            <person name="Chain P."/>
            <person name="Eichinger K."/>
            <person name="Huber H."/>
            <person name="Spring S."/>
            <person name="Rohde M."/>
            <person name="Goker M."/>
            <person name="Wirth R."/>
            <person name="Woyke T."/>
            <person name="Bristow J."/>
            <person name="Eisen J.A."/>
            <person name="Markowitz V."/>
            <person name="Hugenholtz P."/>
            <person name="Kyrpides N.C."/>
            <person name="Klenk H.P."/>
        </authorList>
    </citation>
    <scope>NUCLEOTIDE SEQUENCE [LARGE SCALE GENOMIC DNA]</scope>
    <source>
        <strain evidence="11">DSM 5631 / JCM 9629 / NBRC 100127 / Av18</strain>
    </source>
</reference>
<feature type="transmembrane region" description="Helical" evidence="9">
    <location>
        <begin position="125"/>
        <end position="144"/>
    </location>
</feature>
<comment type="function">
    <text evidence="1">Potential transporter for phosphate.</text>
</comment>
<gene>
    <name evidence="10" type="ordered locus">Arcpr_1271</name>
</gene>
<evidence type="ECO:0000256" key="9">
    <source>
        <dbReference type="SAM" id="Phobius"/>
    </source>
</evidence>
<dbReference type="OrthoDB" id="101311at2157"/>
<dbReference type="Proteomes" id="UP000001901">
    <property type="component" value="Chromosome"/>
</dbReference>
<feature type="transmembrane region" description="Helical" evidence="9">
    <location>
        <begin position="288"/>
        <end position="306"/>
    </location>
</feature>
<name>D2RDX9_ARCPA</name>
<keyword evidence="7 9" id="KW-1133">Transmembrane helix</keyword>
<evidence type="ECO:0000256" key="2">
    <source>
        <dbReference type="ARBA" id="ARBA00004141"/>
    </source>
</evidence>
<dbReference type="KEGG" id="apo:Arcpr_1271"/>
<keyword evidence="4" id="KW-0813">Transport</keyword>
<feature type="transmembrane region" description="Helical" evidence="9">
    <location>
        <begin position="228"/>
        <end position="251"/>
    </location>
</feature>
<dbReference type="GO" id="GO:0035435">
    <property type="term" value="P:phosphate ion transmembrane transport"/>
    <property type="evidence" value="ECO:0007669"/>
    <property type="project" value="TreeGrafter"/>
</dbReference>
<evidence type="ECO:0000256" key="3">
    <source>
        <dbReference type="ARBA" id="ARBA00009916"/>
    </source>
</evidence>
<dbReference type="GO" id="GO:0016020">
    <property type="term" value="C:membrane"/>
    <property type="evidence" value="ECO:0007669"/>
    <property type="project" value="UniProtKB-SubCell"/>
</dbReference>
<evidence type="ECO:0000256" key="5">
    <source>
        <dbReference type="ARBA" id="ARBA00022592"/>
    </source>
</evidence>
<feature type="transmembrane region" description="Helical" evidence="9">
    <location>
        <begin position="190"/>
        <end position="216"/>
    </location>
</feature>
<keyword evidence="6 9" id="KW-0812">Transmembrane</keyword>
<feature type="transmembrane region" description="Helical" evidence="9">
    <location>
        <begin position="67"/>
        <end position="88"/>
    </location>
</feature>
<dbReference type="EMBL" id="CP001857">
    <property type="protein sequence ID" value="ADB58323.1"/>
    <property type="molecule type" value="Genomic_DNA"/>
</dbReference>
<keyword evidence="5" id="KW-0592">Phosphate transport</keyword>
<dbReference type="RefSeq" id="WP_012940659.1">
    <property type="nucleotide sequence ID" value="NC_013741.1"/>
</dbReference>
<evidence type="ECO:0000256" key="1">
    <source>
        <dbReference type="ARBA" id="ARBA00001981"/>
    </source>
</evidence>
<dbReference type="Pfam" id="PF01384">
    <property type="entry name" value="PHO4"/>
    <property type="match status" value="1"/>
</dbReference>
<dbReference type="eggNOG" id="arCOG02267">
    <property type="taxonomic scope" value="Archaea"/>
</dbReference>
<dbReference type="HOGENOM" id="CLU_015355_0_0_2"/>
<dbReference type="InterPro" id="IPR001204">
    <property type="entry name" value="Phos_transporter"/>
</dbReference>
<protein>
    <submittedName>
        <fullName evidence="10">Phosphate transporter</fullName>
    </submittedName>
</protein>
<evidence type="ECO:0000256" key="7">
    <source>
        <dbReference type="ARBA" id="ARBA00022989"/>
    </source>
</evidence>
<comment type="subcellular location">
    <subcellularLocation>
        <location evidence="2">Membrane</location>
        <topology evidence="2">Multi-pass membrane protein</topology>
    </subcellularLocation>
</comment>
<proteinExistence type="inferred from homology"/>
<sequence>MIEFAIIAACILIAFSIGSNDTSNAFGISIGCGLLKFRTALILLLVFVLIGVSLQGHAVMRTVGKELVGLSGKSLTLSLTMSAVIIILSNWRKFPLSSHQVIIGSLTGSALALGLPVNYYTLLKIVLSWITSPFSSFFLSIAIYKILEKTLVRYSVFVAERILSILLLISAILIAYNTGANELATAVGSVVYYGILDPTQAGVIGTFSLFFGALALSHRVVETVGKGITALDIISGFSAQFGAGLSVWIFTTLGMPVSTTYCIIGGIFGVGFLKGIGTVKLGLLGRIALSWVTAPALSFITCFALGKVI</sequence>
<keyword evidence="8 9" id="KW-0472">Membrane</keyword>
<dbReference type="GeneID" id="8739957"/>
<feature type="transmembrane region" description="Helical" evidence="9">
    <location>
        <begin position="257"/>
        <end position="276"/>
    </location>
</feature>
<keyword evidence="11" id="KW-1185">Reference proteome</keyword>